<dbReference type="Proteomes" id="UP000178744">
    <property type="component" value="Unassembled WGS sequence"/>
</dbReference>
<evidence type="ECO:0000256" key="1">
    <source>
        <dbReference type="ARBA" id="ARBA00001947"/>
    </source>
</evidence>
<dbReference type="GO" id="GO:0016787">
    <property type="term" value="F:hydrolase activity"/>
    <property type="evidence" value="ECO:0007669"/>
    <property type="project" value="UniProtKB-KW"/>
</dbReference>
<keyword evidence="5" id="KW-0862">Zinc</keyword>
<name>A0A1G1Z6X0_9BACT</name>
<protein>
    <recommendedName>
        <fullName evidence="6">Peptidase M20 dimerisation domain-containing protein</fullName>
    </recommendedName>
</protein>
<dbReference type="EMBL" id="MHIY01000001">
    <property type="protein sequence ID" value="OGY60375.1"/>
    <property type="molecule type" value="Genomic_DNA"/>
</dbReference>
<dbReference type="Pfam" id="PF07687">
    <property type="entry name" value="M20_dimer"/>
    <property type="match status" value="1"/>
</dbReference>
<comment type="caution">
    <text evidence="7">The sequence shown here is derived from an EMBL/GenBank/DDBJ whole genome shotgun (WGS) entry which is preliminary data.</text>
</comment>
<evidence type="ECO:0000256" key="5">
    <source>
        <dbReference type="ARBA" id="ARBA00022833"/>
    </source>
</evidence>
<gene>
    <name evidence="7" type="ORF">A3B23_01670</name>
</gene>
<evidence type="ECO:0000259" key="6">
    <source>
        <dbReference type="Pfam" id="PF07687"/>
    </source>
</evidence>
<sequence length="335" mass="37118">MDVIKLLIRLVKIDSVNGNEKKICDFVFKLLRELGFKPKKIPVDENGYNIVVKFGQPKVYLSAHLDTVAPYSPPQVRRTHVYGRGAADAKGSAAAMIVAAIEARKENISNFGLIFTVGEEFDIRGAMAVVKSGLKIPFVVAGEPTKLKVINRHFGHTDIKIRIRGVNVRGDVEEGRVNSIDRMVDAINIVDKALDDGKFPKGSLLNISMIRGGEAYGAVPRHAEAYIDITIPPHSNVDLLKKIKRLVKKIGGTKIEQVSFLKWVDSKIPRELSFIPVEKSISNFASDIAAFRKGVLLGPGKITESHVANERIEIKSLFKAIQIYKQVLRNFQVKA</sequence>
<dbReference type="SUPFAM" id="SSF53187">
    <property type="entry name" value="Zn-dependent exopeptidases"/>
    <property type="match status" value="1"/>
</dbReference>
<dbReference type="SUPFAM" id="SSF55031">
    <property type="entry name" value="Bacterial exopeptidase dimerisation domain"/>
    <property type="match status" value="1"/>
</dbReference>
<keyword evidence="3" id="KW-0479">Metal-binding</keyword>
<dbReference type="GO" id="GO:0046872">
    <property type="term" value="F:metal ion binding"/>
    <property type="evidence" value="ECO:0007669"/>
    <property type="project" value="UniProtKB-KW"/>
</dbReference>
<dbReference type="STRING" id="1797690.A3B23_01670"/>
<dbReference type="PROSITE" id="PS00758">
    <property type="entry name" value="ARGE_DAPE_CPG2_1"/>
    <property type="match status" value="1"/>
</dbReference>
<organism evidence="7 8">
    <name type="scientific">Candidatus Colwellbacteria bacterium RIFCSPLOWO2_01_FULL_48_10</name>
    <dbReference type="NCBI Taxonomy" id="1797690"/>
    <lineage>
        <taxon>Bacteria</taxon>
        <taxon>Candidatus Colwelliibacteriota</taxon>
    </lineage>
</organism>
<evidence type="ECO:0000256" key="3">
    <source>
        <dbReference type="ARBA" id="ARBA00022723"/>
    </source>
</evidence>
<keyword evidence="4" id="KW-0378">Hydrolase</keyword>
<evidence type="ECO:0000313" key="8">
    <source>
        <dbReference type="Proteomes" id="UP000178744"/>
    </source>
</evidence>
<dbReference type="PANTHER" id="PTHR43808:SF8">
    <property type="entry name" value="PEPTIDASE M20 DIMERISATION DOMAIN-CONTAINING PROTEIN"/>
    <property type="match status" value="1"/>
</dbReference>
<feature type="domain" description="Peptidase M20 dimerisation" evidence="6">
    <location>
        <begin position="152"/>
        <end position="250"/>
    </location>
</feature>
<comment type="similarity">
    <text evidence="2">Belongs to the peptidase M20A family.</text>
</comment>
<proteinExistence type="inferred from homology"/>
<reference evidence="7 8" key="1">
    <citation type="journal article" date="2016" name="Nat. Commun.">
        <title>Thousands of microbial genomes shed light on interconnected biogeochemical processes in an aquifer system.</title>
        <authorList>
            <person name="Anantharaman K."/>
            <person name="Brown C.T."/>
            <person name="Hug L.A."/>
            <person name="Sharon I."/>
            <person name="Castelle C.J."/>
            <person name="Probst A.J."/>
            <person name="Thomas B.C."/>
            <person name="Singh A."/>
            <person name="Wilkins M.J."/>
            <person name="Karaoz U."/>
            <person name="Brodie E.L."/>
            <person name="Williams K.H."/>
            <person name="Hubbard S.S."/>
            <person name="Banfield J.F."/>
        </authorList>
    </citation>
    <scope>NUCLEOTIDE SEQUENCE [LARGE SCALE GENOMIC DNA]</scope>
</reference>
<dbReference type="InterPro" id="IPR001261">
    <property type="entry name" value="ArgE/DapE_CS"/>
</dbReference>
<evidence type="ECO:0000313" key="7">
    <source>
        <dbReference type="EMBL" id="OGY60375.1"/>
    </source>
</evidence>
<dbReference type="PANTHER" id="PTHR43808">
    <property type="entry name" value="ACETYLORNITHINE DEACETYLASE"/>
    <property type="match status" value="1"/>
</dbReference>
<dbReference type="InterPro" id="IPR050072">
    <property type="entry name" value="Peptidase_M20A"/>
</dbReference>
<dbReference type="InterPro" id="IPR036264">
    <property type="entry name" value="Bact_exopeptidase_dim_dom"/>
</dbReference>
<comment type="cofactor">
    <cofactor evidence="1">
        <name>Zn(2+)</name>
        <dbReference type="ChEBI" id="CHEBI:29105"/>
    </cofactor>
</comment>
<evidence type="ECO:0000256" key="4">
    <source>
        <dbReference type="ARBA" id="ARBA00022801"/>
    </source>
</evidence>
<dbReference type="AlphaFoldDB" id="A0A1G1Z6X0"/>
<dbReference type="InterPro" id="IPR002933">
    <property type="entry name" value="Peptidase_M20"/>
</dbReference>
<dbReference type="InterPro" id="IPR011650">
    <property type="entry name" value="Peptidase_M20_dimer"/>
</dbReference>
<dbReference type="Gene3D" id="3.40.630.10">
    <property type="entry name" value="Zn peptidases"/>
    <property type="match status" value="2"/>
</dbReference>
<dbReference type="Gene3D" id="3.30.70.360">
    <property type="match status" value="1"/>
</dbReference>
<evidence type="ECO:0000256" key="2">
    <source>
        <dbReference type="ARBA" id="ARBA00006247"/>
    </source>
</evidence>
<accession>A0A1G1Z6X0</accession>
<dbReference type="Pfam" id="PF01546">
    <property type="entry name" value="Peptidase_M20"/>
    <property type="match status" value="1"/>
</dbReference>